<organism evidence="2">
    <name type="scientific">Tanacetum cinerariifolium</name>
    <name type="common">Dalmatian daisy</name>
    <name type="synonym">Chrysanthemum cinerariifolium</name>
    <dbReference type="NCBI Taxonomy" id="118510"/>
    <lineage>
        <taxon>Eukaryota</taxon>
        <taxon>Viridiplantae</taxon>
        <taxon>Streptophyta</taxon>
        <taxon>Embryophyta</taxon>
        <taxon>Tracheophyta</taxon>
        <taxon>Spermatophyta</taxon>
        <taxon>Magnoliopsida</taxon>
        <taxon>eudicotyledons</taxon>
        <taxon>Gunneridae</taxon>
        <taxon>Pentapetalae</taxon>
        <taxon>asterids</taxon>
        <taxon>campanulids</taxon>
        <taxon>Asterales</taxon>
        <taxon>Asteraceae</taxon>
        <taxon>Asteroideae</taxon>
        <taxon>Anthemideae</taxon>
        <taxon>Anthemidinae</taxon>
        <taxon>Tanacetum</taxon>
    </lineage>
</organism>
<accession>A0A699XGA1</accession>
<proteinExistence type="predicted"/>
<evidence type="ECO:0000313" key="2">
    <source>
        <dbReference type="EMBL" id="GFD58955.1"/>
    </source>
</evidence>
<comment type="caution">
    <text evidence="2">The sequence shown here is derived from an EMBL/GenBank/DDBJ whole genome shotgun (WGS) entry which is preliminary data.</text>
</comment>
<feature type="compositionally biased region" description="Low complexity" evidence="1">
    <location>
        <begin position="24"/>
        <end position="39"/>
    </location>
</feature>
<feature type="compositionally biased region" description="Acidic residues" evidence="1">
    <location>
        <begin position="1"/>
        <end position="20"/>
    </location>
</feature>
<name>A0A699XGA1_TANCI</name>
<feature type="region of interest" description="Disordered" evidence="1">
    <location>
        <begin position="1"/>
        <end position="39"/>
    </location>
</feature>
<dbReference type="AlphaFoldDB" id="A0A699XGA1"/>
<protein>
    <submittedName>
        <fullName evidence="2">Uncharacterized protein</fullName>
    </submittedName>
</protein>
<reference evidence="2" key="1">
    <citation type="journal article" date="2019" name="Sci. Rep.">
        <title>Draft genome of Tanacetum cinerariifolium, the natural source of mosquito coil.</title>
        <authorList>
            <person name="Yamashiro T."/>
            <person name="Shiraishi A."/>
            <person name="Satake H."/>
            <person name="Nakayama K."/>
        </authorList>
    </citation>
    <scope>NUCLEOTIDE SEQUENCE</scope>
</reference>
<dbReference type="EMBL" id="BKCJ011859417">
    <property type="protein sequence ID" value="GFD58955.1"/>
    <property type="molecule type" value="Genomic_DNA"/>
</dbReference>
<sequence>TESSTTDDVEKDEEDDEEEEHLAPIDPSVVPIDDPVPSS</sequence>
<evidence type="ECO:0000256" key="1">
    <source>
        <dbReference type="SAM" id="MobiDB-lite"/>
    </source>
</evidence>
<feature type="non-terminal residue" evidence="2">
    <location>
        <position position="1"/>
    </location>
</feature>
<gene>
    <name evidence="2" type="ORF">Tci_930924</name>
</gene>